<evidence type="ECO:0000256" key="2">
    <source>
        <dbReference type="ARBA" id="ARBA00022777"/>
    </source>
</evidence>
<dbReference type="CDD" id="cd24008">
    <property type="entry name" value="ASKHA_NBD_GLK"/>
    <property type="match status" value="1"/>
</dbReference>
<evidence type="ECO:0000256" key="1">
    <source>
        <dbReference type="ARBA" id="ARBA00022679"/>
    </source>
</evidence>
<keyword evidence="5" id="KW-1185">Reference proteome</keyword>
<dbReference type="GO" id="GO:0004340">
    <property type="term" value="F:glucokinase activity"/>
    <property type="evidence" value="ECO:0007669"/>
    <property type="project" value="InterPro"/>
</dbReference>
<organism evidence="4 5">
    <name type="scientific">Pacificitalea manganoxidans</name>
    <dbReference type="NCBI Taxonomy" id="1411902"/>
    <lineage>
        <taxon>Bacteria</taxon>
        <taxon>Pseudomonadati</taxon>
        <taxon>Pseudomonadota</taxon>
        <taxon>Alphaproteobacteria</taxon>
        <taxon>Rhodobacterales</taxon>
        <taxon>Paracoccaceae</taxon>
        <taxon>Pacificitalea</taxon>
    </lineage>
</organism>
<dbReference type="Gene3D" id="3.30.420.40">
    <property type="match status" value="1"/>
</dbReference>
<dbReference type="EMBL" id="CP021404">
    <property type="protein sequence ID" value="ATI42086.1"/>
    <property type="molecule type" value="Genomic_DNA"/>
</dbReference>
<dbReference type="Proteomes" id="UP000219050">
    <property type="component" value="Chromosome"/>
</dbReference>
<dbReference type="GO" id="GO:0005829">
    <property type="term" value="C:cytosol"/>
    <property type="evidence" value="ECO:0007669"/>
    <property type="project" value="TreeGrafter"/>
</dbReference>
<dbReference type="GO" id="GO:0005536">
    <property type="term" value="F:D-glucose binding"/>
    <property type="evidence" value="ECO:0007669"/>
    <property type="project" value="InterPro"/>
</dbReference>
<dbReference type="InterPro" id="IPR043129">
    <property type="entry name" value="ATPase_NBD"/>
</dbReference>
<dbReference type="AlphaFoldDB" id="A0A291LZB8"/>
<dbReference type="KEGG" id="cmag:CBW24_08750"/>
<dbReference type="GO" id="GO:0006096">
    <property type="term" value="P:glycolytic process"/>
    <property type="evidence" value="ECO:0007669"/>
    <property type="project" value="InterPro"/>
</dbReference>
<dbReference type="Pfam" id="PF02685">
    <property type="entry name" value="Glucokinase"/>
    <property type="match status" value="1"/>
</dbReference>
<dbReference type="PANTHER" id="PTHR47690:SF1">
    <property type="entry name" value="GLUCOKINASE"/>
    <property type="match status" value="1"/>
</dbReference>
<proteinExistence type="inferred from homology"/>
<keyword evidence="1" id="KW-0808">Transferase</keyword>
<keyword evidence="2 4" id="KW-0418">Kinase</keyword>
<evidence type="ECO:0000313" key="5">
    <source>
        <dbReference type="Proteomes" id="UP000219050"/>
    </source>
</evidence>
<name>A0A291LZB8_9RHOB</name>
<evidence type="ECO:0000256" key="3">
    <source>
        <dbReference type="RuleBase" id="RU004046"/>
    </source>
</evidence>
<comment type="similarity">
    <text evidence="3">Belongs to the bacterial glucokinase family.</text>
</comment>
<dbReference type="SUPFAM" id="SSF53067">
    <property type="entry name" value="Actin-like ATPase domain"/>
    <property type="match status" value="1"/>
</dbReference>
<evidence type="ECO:0000313" key="4">
    <source>
        <dbReference type="EMBL" id="ATI42086.1"/>
    </source>
</evidence>
<reference evidence="4 5" key="1">
    <citation type="submission" date="2017-05" db="EMBL/GenBank/DDBJ databases">
        <title>Comparative genomic and metabolic analysis of manganese-oxidizing mechanisms in Celeribater manganoxidans DY25T: its adaption to the environment of polymetallic nodule.</title>
        <authorList>
            <person name="Wang X."/>
        </authorList>
    </citation>
    <scope>NUCLEOTIDE SEQUENCE [LARGE SCALE GENOMIC DNA]</scope>
    <source>
        <strain evidence="4 5">DY25</strain>
    </source>
</reference>
<dbReference type="PANTHER" id="PTHR47690">
    <property type="entry name" value="GLUCOKINASE"/>
    <property type="match status" value="1"/>
</dbReference>
<protein>
    <submittedName>
        <fullName evidence="4">Glucokinase</fullName>
    </submittedName>
</protein>
<gene>
    <name evidence="4" type="ORF">CBW24_08750</name>
</gene>
<dbReference type="Gene3D" id="3.40.367.20">
    <property type="match status" value="1"/>
</dbReference>
<sequence>MPILSSPANRFSLIADIGGTNTRIALAEGPKLVESTIRRYRNADHGSFGEVLEAFFADEGRHDCIAAGVAVAGPVRDGKAAMTNLDWKLDRDVIRVTTQAETVTLLNDMQAQGHSLGHLHTGALRPLLSGPDGGPHAAQLVVNVGTGFNASPVYNTETGRYVPPSEAGHVSLPVRSEADLALARFVEEVHGFPAVEDVLSGRGLAAIDAWLSRDAGEPRSLSPAQVMAGIQSGEDARARAAGEVFARILGAVTGDLALMHLPFGGICLVGGVARHFAPLLVELGFADAFLDKGRFAGFMKNFRIDAVEDDYAALIGIAAHLDALRQL</sequence>
<accession>A0A291LZB8</accession>
<dbReference type="RefSeq" id="WP_309764088.1">
    <property type="nucleotide sequence ID" value="NZ_CP021404.1"/>
</dbReference>
<dbReference type="InterPro" id="IPR050201">
    <property type="entry name" value="Bacterial_glucokinase"/>
</dbReference>
<dbReference type="InterPro" id="IPR003836">
    <property type="entry name" value="Glucokinase"/>
</dbReference>
<dbReference type="GO" id="GO:0005524">
    <property type="term" value="F:ATP binding"/>
    <property type="evidence" value="ECO:0007669"/>
    <property type="project" value="InterPro"/>
</dbReference>